<gene>
    <name evidence="3" type="ORF">JETT_3741</name>
</gene>
<keyword evidence="2" id="KW-0680">Restriction system</keyword>
<keyword evidence="3" id="KW-0489">Methyltransferase</keyword>
<comment type="similarity">
    <text evidence="1">Belongs to the N(4)/N(6)-methyltransferase family.</text>
</comment>
<dbReference type="AlphaFoldDB" id="A0A533Q609"/>
<evidence type="ECO:0000313" key="3">
    <source>
        <dbReference type="EMBL" id="TLD39994.1"/>
    </source>
</evidence>
<reference evidence="3 4" key="1">
    <citation type="submission" date="2019-04" db="EMBL/GenBank/DDBJ databases">
        <title>Genome of a novel bacterium Candidatus Jettenia ecosi reconstructed from metagenome of an anammox bioreactor.</title>
        <authorList>
            <person name="Mardanov A.V."/>
            <person name="Beletsky A.V."/>
            <person name="Ravin N.V."/>
            <person name="Botchkova E.A."/>
            <person name="Litti Y.V."/>
            <person name="Nozhevnikova A.N."/>
        </authorList>
    </citation>
    <scope>NUCLEOTIDE SEQUENCE [LARGE SCALE GENOMIC DNA]</scope>
    <source>
        <strain evidence="3">J2</strain>
    </source>
</reference>
<dbReference type="GO" id="GO:0032259">
    <property type="term" value="P:methylation"/>
    <property type="evidence" value="ECO:0007669"/>
    <property type="project" value="UniProtKB-KW"/>
</dbReference>
<organism evidence="3 4">
    <name type="scientific">Candidatus Jettenia ecosi</name>
    <dbReference type="NCBI Taxonomy" id="2494326"/>
    <lineage>
        <taxon>Bacteria</taxon>
        <taxon>Pseudomonadati</taxon>
        <taxon>Planctomycetota</taxon>
        <taxon>Candidatus Brocadiia</taxon>
        <taxon>Candidatus Brocadiales</taxon>
        <taxon>Candidatus Brocadiaceae</taxon>
        <taxon>Candidatus Jettenia</taxon>
    </lineage>
</organism>
<dbReference type="GO" id="GO:0008168">
    <property type="term" value="F:methyltransferase activity"/>
    <property type="evidence" value="ECO:0007669"/>
    <property type="project" value="UniProtKB-KW"/>
</dbReference>
<dbReference type="GO" id="GO:0009307">
    <property type="term" value="P:DNA restriction-modification system"/>
    <property type="evidence" value="ECO:0007669"/>
    <property type="project" value="UniProtKB-KW"/>
</dbReference>
<evidence type="ECO:0000256" key="2">
    <source>
        <dbReference type="ARBA" id="ARBA00022747"/>
    </source>
</evidence>
<evidence type="ECO:0000256" key="1">
    <source>
        <dbReference type="ARBA" id="ARBA00006594"/>
    </source>
</evidence>
<dbReference type="Proteomes" id="UP000319783">
    <property type="component" value="Unassembled WGS sequence"/>
</dbReference>
<dbReference type="InterPro" id="IPR038333">
    <property type="entry name" value="T1MK-like_N_sf"/>
</dbReference>
<proteinExistence type="inferred from homology"/>
<name>A0A533Q609_9BACT</name>
<protein>
    <submittedName>
        <fullName evidence="3">Type I restriction-modification system, DNA-methyltransferase subunit M</fullName>
    </submittedName>
</protein>
<evidence type="ECO:0000313" key="4">
    <source>
        <dbReference type="Proteomes" id="UP000319783"/>
    </source>
</evidence>
<keyword evidence="3" id="KW-0808">Transferase</keyword>
<sequence length="54" mass="6056">MKNIGNIIKILQNIMRKDPGVSGDAQRIEQLGWMISLKCQRNCNGVIGRLTMKA</sequence>
<dbReference type="EMBL" id="SULG01000148">
    <property type="protein sequence ID" value="TLD39994.1"/>
    <property type="molecule type" value="Genomic_DNA"/>
</dbReference>
<comment type="caution">
    <text evidence="3">The sequence shown here is derived from an EMBL/GenBank/DDBJ whole genome shotgun (WGS) entry which is preliminary data.</text>
</comment>
<accession>A0A533Q609</accession>
<dbReference type="Gene3D" id="1.20.1260.30">
    <property type="match status" value="1"/>
</dbReference>